<evidence type="ECO:0000256" key="7">
    <source>
        <dbReference type="SAM" id="MobiDB-lite"/>
    </source>
</evidence>
<dbReference type="Proteomes" id="UP000077115">
    <property type="component" value="Unassembled WGS sequence"/>
</dbReference>
<evidence type="ECO:0000256" key="4">
    <source>
        <dbReference type="ARBA" id="ARBA00022833"/>
    </source>
</evidence>
<keyword evidence="5" id="KW-0106">Calcium</keyword>
<feature type="domain" description="ZZ-type" evidence="8">
    <location>
        <begin position="199"/>
        <end position="251"/>
    </location>
</feature>
<dbReference type="VEuPathDB" id="FungiDB:BDEG_24513"/>
<evidence type="ECO:0000256" key="3">
    <source>
        <dbReference type="ARBA" id="ARBA00022771"/>
    </source>
</evidence>
<evidence type="ECO:0000256" key="5">
    <source>
        <dbReference type="ARBA" id="ARBA00022837"/>
    </source>
</evidence>
<keyword evidence="3 6" id="KW-0863">Zinc-finger</keyword>
<dbReference type="InterPro" id="IPR028846">
    <property type="entry name" value="Recoverin"/>
</dbReference>
<dbReference type="CDD" id="cd00051">
    <property type="entry name" value="EFh"/>
    <property type="match status" value="1"/>
</dbReference>
<evidence type="ECO:0000259" key="8">
    <source>
        <dbReference type="PROSITE" id="PS50135"/>
    </source>
</evidence>
<keyword evidence="1" id="KW-0479">Metal-binding</keyword>
<dbReference type="SMART" id="SM00291">
    <property type="entry name" value="ZnF_ZZ"/>
    <property type="match status" value="1"/>
</dbReference>
<feature type="region of interest" description="Disordered" evidence="7">
    <location>
        <begin position="431"/>
        <end position="511"/>
    </location>
</feature>
<dbReference type="InterPro" id="IPR043145">
    <property type="entry name" value="Znf_ZZ_sf"/>
</dbReference>
<feature type="region of interest" description="Disordered" evidence="7">
    <location>
        <begin position="32"/>
        <end position="126"/>
    </location>
</feature>
<dbReference type="SUPFAM" id="SSF47473">
    <property type="entry name" value="EF-hand"/>
    <property type="match status" value="1"/>
</dbReference>
<feature type="compositionally biased region" description="Low complexity" evidence="7">
    <location>
        <begin position="112"/>
        <end position="123"/>
    </location>
</feature>
<dbReference type="InterPro" id="IPR011992">
    <property type="entry name" value="EF-hand-dom_pair"/>
</dbReference>
<protein>
    <submittedName>
        <fullName evidence="10">Uncharacterized protein</fullName>
    </submittedName>
</protein>
<dbReference type="PROSITE" id="PS01357">
    <property type="entry name" value="ZF_ZZ_1"/>
    <property type="match status" value="1"/>
</dbReference>
<dbReference type="PROSITE" id="PS50222">
    <property type="entry name" value="EF_HAND_2"/>
    <property type="match status" value="2"/>
</dbReference>
<feature type="compositionally biased region" description="Basic residues" evidence="7">
    <location>
        <begin position="477"/>
        <end position="491"/>
    </location>
</feature>
<dbReference type="PROSITE" id="PS00018">
    <property type="entry name" value="EF_HAND_1"/>
    <property type="match status" value="2"/>
</dbReference>
<proteinExistence type="predicted"/>
<gene>
    <name evidence="10" type="ORF">BDEG_24513</name>
</gene>
<evidence type="ECO:0000256" key="6">
    <source>
        <dbReference type="PROSITE-ProRule" id="PRU00228"/>
    </source>
</evidence>
<dbReference type="PRINTS" id="PR00450">
    <property type="entry name" value="RECOVERIN"/>
</dbReference>
<keyword evidence="2" id="KW-0677">Repeat</keyword>
<dbReference type="CDD" id="cd02340">
    <property type="entry name" value="ZZ_NBR1_like"/>
    <property type="match status" value="1"/>
</dbReference>
<feature type="domain" description="EF-hand" evidence="9">
    <location>
        <begin position="364"/>
        <end position="399"/>
    </location>
</feature>
<dbReference type="Pfam" id="PF00569">
    <property type="entry name" value="ZZ"/>
    <property type="match status" value="1"/>
</dbReference>
<dbReference type="GO" id="GO:0008270">
    <property type="term" value="F:zinc ion binding"/>
    <property type="evidence" value="ECO:0007669"/>
    <property type="project" value="UniProtKB-KW"/>
</dbReference>
<dbReference type="PROSITE" id="PS50135">
    <property type="entry name" value="ZF_ZZ_2"/>
    <property type="match status" value="1"/>
</dbReference>
<dbReference type="AlphaFoldDB" id="A0A177WLZ1"/>
<reference evidence="10 11" key="2">
    <citation type="submission" date="2016-05" db="EMBL/GenBank/DDBJ databases">
        <title>Lineage-specific infection strategies underlie the spectrum of fungal disease in amphibians.</title>
        <authorList>
            <person name="Cuomo C.A."/>
            <person name="Farrer R.A."/>
            <person name="James T."/>
            <person name="Longcore J."/>
            <person name="Birren B."/>
        </authorList>
    </citation>
    <scope>NUCLEOTIDE SEQUENCE [LARGE SCALE GENOMIC DNA]</scope>
    <source>
        <strain evidence="10 11">JEL423</strain>
    </source>
</reference>
<dbReference type="InterPro" id="IPR000433">
    <property type="entry name" value="Znf_ZZ"/>
</dbReference>
<dbReference type="InterPro" id="IPR002048">
    <property type="entry name" value="EF_hand_dom"/>
</dbReference>
<name>A0A177WLZ1_BATDL</name>
<dbReference type="EMBL" id="DS022305">
    <property type="protein sequence ID" value="OAJ40816.1"/>
    <property type="molecule type" value="Genomic_DNA"/>
</dbReference>
<dbReference type="OrthoDB" id="2122982at2759"/>
<evidence type="ECO:0000259" key="9">
    <source>
        <dbReference type="PROSITE" id="PS50222"/>
    </source>
</evidence>
<evidence type="ECO:0000256" key="1">
    <source>
        <dbReference type="ARBA" id="ARBA00022723"/>
    </source>
</evidence>
<dbReference type="eggNOG" id="KOG0044">
    <property type="taxonomic scope" value="Eukaryota"/>
</dbReference>
<dbReference type="Gene3D" id="1.10.238.10">
    <property type="entry name" value="EF-hand"/>
    <property type="match status" value="1"/>
</dbReference>
<dbReference type="PANTHER" id="PTHR23055:SF188">
    <property type="entry name" value="EF-HAND DOMAIN-CONTAINING PROTEIN"/>
    <property type="match status" value="1"/>
</dbReference>
<organism evidence="10 11">
    <name type="scientific">Batrachochytrium dendrobatidis (strain JEL423)</name>
    <dbReference type="NCBI Taxonomy" id="403673"/>
    <lineage>
        <taxon>Eukaryota</taxon>
        <taxon>Fungi</taxon>
        <taxon>Fungi incertae sedis</taxon>
        <taxon>Chytridiomycota</taxon>
        <taxon>Chytridiomycota incertae sedis</taxon>
        <taxon>Chytridiomycetes</taxon>
        <taxon>Rhizophydiales</taxon>
        <taxon>Rhizophydiales incertae sedis</taxon>
        <taxon>Batrachochytrium</taxon>
    </lineage>
</organism>
<evidence type="ECO:0000256" key="2">
    <source>
        <dbReference type="ARBA" id="ARBA00022737"/>
    </source>
</evidence>
<feature type="compositionally biased region" description="Polar residues" evidence="7">
    <location>
        <begin position="91"/>
        <end position="101"/>
    </location>
</feature>
<sequence length="840" mass="90814">MSSPFWSATRLAIFATGVLSGFLFIRLANSKNTSQKPKASPTTTGSTLSSSTTSTSDPPHHSSSSTRRLSIAPSLPVLDENADPRLPPSILFTNPTDSISASGHLPNPPPTSRRNSNGSEGSSAFLSSRPALVVSTNQGLNQDLTTAPQDFALNSTTSNVDSSRSNTESRGIVGQESKNLLQLLYSIAEDQARKEGYIHRSITCNHCGVSPVRGYRFKCANCVDFDICEICESMDVHIKTHVFVKIRIPIPPLANVRSSLFLPFYPGTEFSADQYQRNFISLQKETHFDGIELEALFEQYRSLSTIDSPEGGIDKDTYFKCLGPLGFEKNLIAERIFAFFDQDRDGIISFKELVCGLSILCKGNLDERIHYAFQGYDLDGDGFVSRDELRRMFKAYFNMSMAIVRDVVKTMEEGMMRSFDDQAAKPVSASFSAPIQSSGGPESSDEEDDQGNESIASDADDGFWPRQNTVMTNGIRRSNRPRAAGPRRTKLSKAVEQYDEESQSPTSPQAQLLLRPLTAANTESQFTEPNSILGFVVDRAITATNGSLLVAAAVSSSPALATLLPQHSQLQSISETSESPSSVLLPVPVANQSPVSVTAAATLTNTGIMRRTSQPILRNSLTTEEVNADTAPVPTRDSVQQIRQRTYQNRRSVSFDVQNNVSGVALASSSAEGSNATSTNVSPSTALPLPTALTTGSLLVGTSVPSPLIPMSANLSAVAAASATSAHSPALHSMHTSSTGSPTLHSTTVSPALMQAHLPQSSHENSTSVQTITSTEGTPQQERFPIMEAMSQDAIEEMVERTFEAIGAGDRDVLNFEEFRYVVEHDINMLAWFEALGSVF</sequence>
<dbReference type="SMART" id="SM00054">
    <property type="entry name" value="EFh"/>
    <property type="match status" value="2"/>
</dbReference>
<evidence type="ECO:0000313" key="10">
    <source>
        <dbReference type="EMBL" id="OAJ40816.1"/>
    </source>
</evidence>
<feature type="domain" description="EF-hand" evidence="9">
    <location>
        <begin position="328"/>
        <end position="363"/>
    </location>
</feature>
<feature type="compositionally biased region" description="Polar residues" evidence="7">
    <location>
        <begin position="466"/>
        <end position="476"/>
    </location>
</feature>
<dbReference type="Gene3D" id="3.30.60.90">
    <property type="match status" value="1"/>
</dbReference>
<keyword evidence="4" id="KW-0862">Zinc</keyword>
<accession>A0A177WLZ1</accession>
<reference evidence="10 11" key="1">
    <citation type="submission" date="2006-10" db="EMBL/GenBank/DDBJ databases">
        <title>The Genome Sequence of Batrachochytrium dendrobatidis JEL423.</title>
        <authorList>
            <consortium name="The Broad Institute Genome Sequencing Platform"/>
            <person name="Birren B."/>
            <person name="Lander E."/>
            <person name="Galagan J."/>
            <person name="Cuomo C."/>
            <person name="Devon K."/>
            <person name="Jaffe D."/>
            <person name="Butler J."/>
            <person name="Alvarez P."/>
            <person name="Gnerre S."/>
            <person name="Grabherr M."/>
            <person name="Kleber M."/>
            <person name="Mauceli E."/>
            <person name="Brockman W."/>
            <person name="Young S."/>
            <person name="LaButti K."/>
            <person name="Sykes S."/>
            <person name="DeCaprio D."/>
            <person name="Crawford M."/>
            <person name="Koehrsen M."/>
            <person name="Engels R."/>
            <person name="Montgomery P."/>
            <person name="Pearson M."/>
            <person name="Howarth C."/>
            <person name="Larson L."/>
            <person name="White J."/>
            <person name="O'Leary S."/>
            <person name="Kodira C."/>
            <person name="Zeng Q."/>
            <person name="Yandava C."/>
            <person name="Alvarado L."/>
            <person name="Longcore J."/>
            <person name="James T."/>
        </authorList>
    </citation>
    <scope>NUCLEOTIDE SEQUENCE [LARGE SCALE GENOMIC DNA]</scope>
    <source>
        <strain evidence="10 11">JEL423</strain>
    </source>
</reference>
<dbReference type="GO" id="GO:0005509">
    <property type="term" value="F:calcium ion binding"/>
    <property type="evidence" value="ECO:0007669"/>
    <property type="project" value="InterPro"/>
</dbReference>
<dbReference type="Pfam" id="PF13405">
    <property type="entry name" value="EF-hand_6"/>
    <property type="match status" value="1"/>
</dbReference>
<dbReference type="SUPFAM" id="SSF57850">
    <property type="entry name" value="RING/U-box"/>
    <property type="match status" value="1"/>
</dbReference>
<feature type="compositionally biased region" description="Low complexity" evidence="7">
    <location>
        <begin position="40"/>
        <end position="70"/>
    </location>
</feature>
<dbReference type="InterPro" id="IPR018247">
    <property type="entry name" value="EF_Hand_1_Ca_BS"/>
</dbReference>
<dbReference type="Pfam" id="PF13202">
    <property type="entry name" value="EF-hand_5"/>
    <property type="match status" value="1"/>
</dbReference>
<dbReference type="PANTHER" id="PTHR23055">
    <property type="entry name" value="CALCIUM BINDING PROTEINS"/>
    <property type="match status" value="1"/>
</dbReference>
<evidence type="ECO:0000313" key="11">
    <source>
        <dbReference type="Proteomes" id="UP000077115"/>
    </source>
</evidence>
<dbReference type="STRING" id="403673.A0A177WLZ1"/>